<dbReference type="GO" id="GO:0009307">
    <property type="term" value="P:DNA restriction-modification system"/>
    <property type="evidence" value="ECO:0007669"/>
    <property type="project" value="UniProtKB-KW"/>
</dbReference>
<dbReference type="AlphaFoldDB" id="A0A9D3AXI5"/>
<dbReference type="PANTHER" id="PTHR10629">
    <property type="entry name" value="CYTOSINE-SPECIFIC METHYLTRANSFERASE"/>
    <property type="match status" value="1"/>
</dbReference>
<evidence type="ECO:0000313" key="8">
    <source>
        <dbReference type="EMBL" id="KAF1083759.1"/>
    </source>
</evidence>
<comment type="caution">
    <text evidence="8">The sequence shown here is derived from an EMBL/GenBank/DDBJ whole genome shotgun (WGS) entry which is preliminary data.</text>
</comment>
<keyword evidence="2 6" id="KW-0489">Methyltransferase</keyword>
<evidence type="ECO:0000256" key="1">
    <source>
        <dbReference type="ARBA" id="ARBA00011975"/>
    </source>
</evidence>
<dbReference type="GO" id="GO:0032259">
    <property type="term" value="P:methylation"/>
    <property type="evidence" value="ECO:0007669"/>
    <property type="project" value="UniProtKB-KW"/>
</dbReference>
<dbReference type="InterPro" id="IPR001525">
    <property type="entry name" value="C5_MeTfrase"/>
</dbReference>
<sequence length="392" mass="45241">MDCGFINQGFGIVWGCEIEPAFIKAYNYALGKHVETLKSNGTLDSGYRLYIIPEDGVDITKVEPDTIREQVRGDFVGIIGGPPCQDYSNGGKHKGVTGEKGRLIHDYFEKVRELKPDFFVFENVDGLLRTKKHKKAYMQLIKNFNKIDYTIWHDVINALDFGIPQNRHRVFIVGFRNDVIKKLVCQGLIFKDTDELRNIDPSNKIYNRLVFRWPRKMYNHDPREFSWPLEWPFREKTKLNLTISEVFNEYGIPAIAKDLCIISAFEGLTPNTPNQAEYFNPKSYKFYQINEGDTRRKSFKRLHRFRFSPTVAYGNNEVHLHPVEPRRLTVREALRLQTAPDSFVLPSDMSLTNKFKAIGNGVPVKLVELIAAEVKRTISLYLGIQKTSLQAI</sequence>
<evidence type="ECO:0000256" key="7">
    <source>
        <dbReference type="RuleBase" id="RU000416"/>
    </source>
</evidence>
<evidence type="ECO:0000256" key="3">
    <source>
        <dbReference type="ARBA" id="ARBA00022679"/>
    </source>
</evidence>
<dbReference type="NCBIfam" id="TIGR00675">
    <property type="entry name" value="dcm"/>
    <property type="match status" value="1"/>
</dbReference>
<gene>
    <name evidence="8" type="primary">haeIIIM</name>
    <name evidence="8" type="ORF">SPSYN_03108</name>
</gene>
<evidence type="ECO:0000313" key="9">
    <source>
        <dbReference type="Proteomes" id="UP000798488"/>
    </source>
</evidence>
<dbReference type="PANTHER" id="PTHR10629:SF52">
    <property type="entry name" value="DNA (CYTOSINE-5)-METHYLTRANSFERASE 1"/>
    <property type="match status" value="1"/>
</dbReference>
<evidence type="ECO:0000256" key="5">
    <source>
        <dbReference type="ARBA" id="ARBA00022747"/>
    </source>
</evidence>
<dbReference type="InterPro" id="IPR029063">
    <property type="entry name" value="SAM-dependent_MTases_sf"/>
</dbReference>
<dbReference type="EMBL" id="LSRS01000011">
    <property type="protein sequence ID" value="KAF1083759.1"/>
    <property type="molecule type" value="Genomic_DNA"/>
</dbReference>
<dbReference type="PROSITE" id="PS51679">
    <property type="entry name" value="SAM_MT_C5"/>
    <property type="match status" value="1"/>
</dbReference>
<dbReference type="Gene3D" id="3.40.50.150">
    <property type="entry name" value="Vaccinia Virus protein VP39"/>
    <property type="match status" value="1"/>
</dbReference>
<dbReference type="SUPFAM" id="SSF53335">
    <property type="entry name" value="S-adenosyl-L-methionine-dependent methyltransferases"/>
    <property type="match status" value="1"/>
</dbReference>
<dbReference type="EC" id="2.1.1.37" evidence="1"/>
<accession>A0A9D3AXI5</accession>
<dbReference type="Pfam" id="PF00145">
    <property type="entry name" value="DNA_methylase"/>
    <property type="match status" value="1"/>
</dbReference>
<dbReference type="GO" id="GO:0003886">
    <property type="term" value="F:DNA (cytosine-5-)-methyltransferase activity"/>
    <property type="evidence" value="ECO:0007669"/>
    <property type="project" value="UniProtKB-EC"/>
</dbReference>
<dbReference type="Proteomes" id="UP000798488">
    <property type="component" value="Unassembled WGS sequence"/>
</dbReference>
<evidence type="ECO:0000256" key="2">
    <source>
        <dbReference type="ARBA" id="ARBA00022603"/>
    </source>
</evidence>
<keyword evidence="4 6" id="KW-0949">S-adenosyl-L-methionine</keyword>
<organism evidence="8 9">
    <name type="scientific">Sporotomaculum syntrophicum</name>
    <dbReference type="NCBI Taxonomy" id="182264"/>
    <lineage>
        <taxon>Bacteria</taxon>
        <taxon>Bacillati</taxon>
        <taxon>Bacillota</taxon>
        <taxon>Clostridia</taxon>
        <taxon>Eubacteriales</taxon>
        <taxon>Desulfallaceae</taxon>
        <taxon>Sporotomaculum</taxon>
    </lineage>
</organism>
<reference evidence="8" key="1">
    <citation type="submission" date="2016-02" db="EMBL/GenBank/DDBJ databases">
        <title>Draft Genome Sequence of Sporotomaculum syntrophicum Strain FB, a Syntrophic Benzoate Degrader.</title>
        <authorList>
            <person name="Nobu M.K."/>
            <person name="Narihiro T."/>
            <person name="Qiu Y.-L."/>
            <person name="Ohashi A."/>
            <person name="Liu W.-T."/>
            <person name="Yuji S."/>
        </authorList>
    </citation>
    <scope>NUCLEOTIDE SEQUENCE</scope>
    <source>
        <strain evidence="8">FB</strain>
    </source>
</reference>
<keyword evidence="3 6" id="KW-0808">Transferase</keyword>
<feature type="active site" evidence="6">
    <location>
        <position position="84"/>
    </location>
</feature>
<evidence type="ECO:0000256" key="6">
    <source>
        <dbReference type="PROSITE-ProRule" id="PRU01016"/>
    </source>
</evidence>
<keyword evidence="5" id="KW-0680">Restriction system</keyword>
<dbReference type="Gene3D" id="3.90.120.10">
    <property type="entry name" value="DNA Methylase, subunit A, domain 2"/>
    <property type="match status" value="2"/>
</dbReference>
<proteinExistence type="inferred from homology"/>
<evidence type="ECO:0000256" key="4">
    <source>
        <dbReference type="ARBA" id="ARBA00022691"/>
    </source>
</evidence>
<keyword evidence="9" id="KW-1185">Reference proteome</keyword>
<dbReference type="PRINTS" id="PR00105">
    <property type="entry name" value="C5METTRFRASE"/>
</dbReference>
<comment type="similarity">
    <text evidence="6 7">Belongs to the class I-like SAM-binding methyltransferase superfamily. C5-methyltransferase family.</text>
</comment>
<name>A0A9D3AXI5_9FIRM</name>
<protein>
    <recommendedName>
        <fullName evidence="1">DNA (cytosine-5-)-methyltransferase</fullName>
        <ecNumber evidence="1">2.1.1.37</ecNumber>
    </recommendedName>
</protein>
<dbReference type="InterPro" id="IPR050390">
    <property type="entry name" value="C5-Methyltransferase"/>
</dbReference>